<reference evidence="2" key="1">
    <citation type="submission" date="2015-05" db="EMBL/GenBank/DDBJ databases">
        <authorList>
            <person name="Collingro A."/>
        </authorList>
    </citation>
    <scope>NUCLEOTIDE SEQUENCE [LARGE SCALE GENOMIC DNA]</scope>
    <source>
        <strain evidence="2">Ps</strain>
    </source>
</reference>
<name>A0A0G7ZN26_9MOLU</name>
<evidence type="ECO:0000313" key="1">
    <source>
        <dbReference type="EMBL" id="CRX37058.1"/>
    </source>
</evidence>
<evidence type="ECO:0000313" key="2">
    <source>
        <dbReference type="Proteomes" id="UP000242141"/>
    </source>
</evidence>
<dbReference type="AlphaFoldDB" id="A0A0G7ZN26"/>
<proteinExistence type="predicted"/>
<accession>A0A0G7ZN26</accession>
<gene>
    <name evidence="1" type="ORF">HEPPS_02630</name>
</gene>
<sequence length="70" mass="8375">MAKYQIRWNPEIQISSNDIEDYLIHKNKDDIQVIFKSGNTLRYLGHVSLTKIEKELENHFANQFEVRQIN</sequence>
<dbReference type="EMBL" id="CWGI01000001">
    <property type="protein sequence ID" value="CRX37058.1"/>
    <property type="molecule type" value="Genomic_DNA"/>
</dbReference>
<keyword evidence="2" id="KW-1185">Reference proteome</keyword>
<organism evidence="1 2">
    <name type="scientific">Candidatus Hepatoplasma crinochetorum</name>
    <dbReference type="NCBI Taxonomy" id="295596"/>
    <lineage>
        <taxon>Bacteria</taxon>
        <taxon>Bacillati</taxon>
        <taxon>Mycoplasmatota</taxon>
        <taxon>Mollicutes</taxon>
        <taxon>Candidatus Hepatoplasmataceae</taxon>
        <taxon>Candidatus Hepatoplasma</taxon>
    </lineage>
</organism>
<protein>
    <submittedName>
        <fullName evidence="1">Uncharacterized protein</fullName>
    </submittedName>
</protein>
<dbReference type="Proteomes" id="UP000242141">
    <property type="component" value="Unassembled WGS sequence"/>
</dbReference>